<evidence type="ECO:0000256" key="3">
    <source>
        <dbReference type="ARBA" id="ARBA00022679"/>
    </source>
</evidence>
<dbReference type="GO" id="GO:0010646">
    <property type="term" value="P:regulation of cell communication"/>
    <property type="evidence" value="ECO:0007669"/>
    <property type="project" value="UniProtKB-ARBA"/>
</dbReference>
<dbReference type="RefSeq" id="XP_016990070.1">
    <property type="nucleotide sequence ID" value="XM_017134581.1"/>
</dbReference>
<evidence type="ECO:0000256" key="8">
    <source>
        <dbReference type="SAM" id="MobiDB-lite"/>
    </source>
</evidence>
<feature type="compositionally biased region" description="Polar residues" evidence="8">
    <location>
        <begin position="220"/>
        <end position="230"/>
    </location>
</feature>
<dbReference type="Pfam" id="PF00569">
    <property type="entry name" value="ZZ"/>
    <property type="match status" value="1"/>
</dbReference>
<evidence type="ECO:0000256" key="4">
    <source>
        <dbReference type="ARBA" id="ARBA00022723"/>
    </source>
</evidence>
<dbReference type="PANTHER" id="PTHR12268:SF13">
    <property type="entry name" value="E3 UBIQUITIN-PROTEIN LIGASE KCMF1"/>
    <property type="match status" value="1"/>
</dbReference>
<dbReference type="SUPFAM" id="SSF57850">
    <property type="entry name" value="RING/U-box"/>
    <property type="match status" value="1"/>
</dbReference>
<dbReference type="GO" id="GO:0008270">
    <property type="term" value="F:zinc ion binding"/>
    <property type="evidence" value="ECO:0007669"/>
    <property type="project" value="UniProtKB-KW"/>
</dbReference>
<proteinExistence type="predicted"/>
<dbReference type="AlphaFoldDB" id="A0A6P4FHY4"/>
<dbReference type="InterPro" id="IPR043145">
    <property type="entry name" value="Znf_ZZ_sf"/>
</dbReference>
<keyword evidence="6" id="KW-0862">Zinc</keyword>
<keyword evidence="5 7" id="KW-0863">Zinc-finger</keyword>
<evidence type="ECO:0000256" key="2">
    <source>
        <dbReference type="ARBA" id="ARBA00012483"/>
    </source>
</evidence>
<dbReference type="EC" id="2.3.2.27" evidence="2"/>
<keyword evidence="4" id="KW-0479">Metal-binding</keyword>
<evidence type="ECO:0000259" key="9">
    <source>
        <dbReference type="PROSITE" id="PS50135"/>
    </source>
</evidence>
<evidence type="ECO:0000256" key="6">
    <source>
        <dbReference type="ARBA" id="ARBA00022833"/>
    </source>
</evidence>
<dbReference type="GO" id="GO:0099536">
    <property type="term" value="P:synaptic signaling"/>
    <property type="evidence" value="ECO:0007669"/>
    <property type="project" value="TreeGrafter"/>
</dbReference>
<protein>
    <recommendedName>
        <fullName evidence="2">RING-type E3 ubiquitin transferase</fullName>
        <ecNumber evidence="2">2.3.2.27</ecNumber>
    </recommendedName>
</protein>
<comment type="catalytic activity">
    <reaction evidence="1">
        <text>S-ubiquitinyl-[E2 ubiquitin-conjugating enzyme]-L-cysteine + [acceptor protein]-L-lysine = [E2 ubiquitin-conjugating enzyme]-L-cysteine + N(6)-ubiquitinyl-[acceptor protein]-L-lysine.</text>
        <dbReference type="EC" id="2.3.2.27"/>
    </reaction>
</comment>
<evidence type="ECO:0000256" key="1">
    <source>
        <dbReference type="ARBA" id="ARBA00000900"/>
    </source>
</evidence>
<name>A0A6P4FHY4_DRORH</name>
<feature type="region of interest" description="Disordered" evidence="8">
    <location>
        <begin position="383"/>
        <end position="407"/>
    </location>
</feature>
<accession>A0A6P4FHY4</accession>
<feature type="domain" description="ZZ-type" evidence="9">
    <location>
        <begin position="4"/>
        <end position="60"/>
    </location>
</feature>
<dbReference type="CDD" id="cd02338">
    <property type="entry name" value="ZZ_PCMF_like"/>
    <property type="match status" value="1"/>
</dbReference>
<organism evidence="10">
    <name type="scientific">Drosophila rhopaloa</name>
    <name type="common">Fruit fly</name>
    <dbReference type="NCBI Taxonomy" id="1041015"/>
    <lineage>
        <taxon>Eukaryota</taxon>
        <taxon>Metazoa</taxon>
        <taxon>Ecdysozoa</taxon>
        <taxon>Arthropoda</taxon>
        <taxon>Hexapoda</taxon>
        <taxon>Insecta</taxon>
        <taxon>Pterygota</taxon>
        <taxon>Neoptera</taxon>
        <taxon>Endopterygota</taxon>
        <taxon>Diptera</taxon>
        <taxon>Brachycera</taxon>
        <taxon>Muscomorpha</taxon>
        <taxon>Ephydroidea</taxon>
        <taxon>Drosophilidae</taxon>
        <taxon>Drosophila</taxon>
        <taxon>Sophophora</taxon>
    </lineage>
</organism>
<keyword evidence="3" id="KW-0808">Transferase</keyword>
<dbReference type="GO" id="GO:0045202">
    <property type="term" value="C:synapse"/>
    <property type="evidence" value="ECO:0007669"/>
    <property type="project" value="GOC"/>
</dbReference>
<dbReference type="InterPro" id="IPR000433">
    <property type="entry name" value="Znf_ZZ"/>
</dbReference>
<evidence type="ECO:0000256" key="7">
    <source>
        <dbReference type="PROSITE-ProRule" id="PRU00228"/>
    </source>
</evidence>
<dbReference type="RefSeq" id="XP_016990070.2">
    <property type="nucleotide sequence ID" value="XM_017134581.2"/>
</dbReference>
<reference evidence="10" key="1">
    <citation type="submission" date="2025-08" db="UniProtKB">
        <authorList>
            <consortium name="RefSeq"/>
        </authorList>
    </citation>
    <scope>IDENTIFICATION</scope>
</reference>
<dbReference type="GO" id="GO:0061630">
    <property type="term" value="F:ubiquitin protein ligase activity"/>
    <property type="evidence" value="ECO:0007669"/>
    <property type="project" value="UniProtKB-EC"/>
</dbReference>
<evidence type="ECO:0000256" key="5">
    <source>
        <dbReference type="ARBA" id="ARBA00022771"/>
    </source>
</evidence>
<dbReference type="PROSITE" id="PS01357">
    <property type="entry name" value="ZF_ZZ_1"/>
    <property type="match status" value="1"/>
</dbReference>
<dbReference type="OMA" id="HNSATEN"/>
<sequence length="536" mass="58576">MNRHEGVVCKGCGKESFAGRCYRCLSCRDFDICADCYNADFTAAEHPFDHPVMCIYTPADVELYFGGEYISSDPPQSYRCPYCKHWGFNESTFLEHVSTMHPNASPLLVSTMVTLFEQQQAARLFLEDEQLASISAAATSRNAQMRRPVGSLDLYLEPLNPDGSYRRSAGRNEDGSTSKGSDLAARDRAHRVSRRSDSSAGRSGSSGRISRPPPPAVAVESNSAIGNNDSSMDLDDEEFLIANNPRLNWLRQNVAARERLRLTITESGSNRNYVHPPADVPATLGATAQQVVAPSSNAAAPITHPSLTEMMRFYGGSLQVPQEPATSSGRAIRAWPFSSGSQPATGSSTRTINVYGPTSTYTQAPHNARSFFLAPEMYSRDERRRAARMPSFQGSGGGAQQRLGPSSRALAARNVDFSDLPTEEGDLASINASSVENLLRCLNEETPLVVKKREQERKRYLCHRFLAPKSSSRPKKTFLVLRAEFVAQLLSSALCEEDFQGISFAPMVNFNPTPKLKTVSSSNIAGAGDAEKIPPP</sequence>
<evidence type="ECO:0000313" key="10">
    <source>
        <dbReference type="RefSeq" id="XP_016990070.1"/>
    </source>
</evidence>
<dbReference type="InterPro" id="IPR050774">
    <property type="entry name" value="KCMF1/Dystrophin"/>
</dbReference>
<feature type="region of interest" description="Disordered" evidence="8">
    <location>
        <begin position="163"/>
        <end position="230"/>
    </location>
</feature>
<feature type="compositionally biased region" description="Low complexity" evidence="8">
    <location>
        <begin position="198"/>
        <end position="210"/>
    </location>
</feature>
<dbReference type="PROSITE" id="PS50135">
    <property type="entry name" value="ZF_ZZ_2"/>
    <property type="match status" value="1"/>
</dbReference>
<dbReference type="GO" id="GO:0005886">
    <property type="term" value="C:plasma membrane"/>
    <property type="evidence" value="ECO:0007669"/>
    <property type="project" value="TreeGrafter"/>
</dbReference>
<dbReference type="PANTHER" id="PTHR12268">
    <property type="entry name" value="E3 UBIQUITIN-PROTEIN LIGASE KCMF1"/>
    <property type="match status" value="1"/>
</dbReference>
<dbReference type="SMART" id="SM00291">
    <property type="entry name" value="ZnF_ZZ"/>
    <property type="match status" value="1"/>
</dbReference>
<dbReference type="GO" id="GO:0023051">
    <property type="term" value="P:regulation of signaling"/>
    <property type="evidence" value="ECO:0007669"/>
    <property type="project" value="UniProtKB-ARBA"/>
</dbReference>
<dbReference type="OrthoDB" id="2122982at2759"/>
<gene>
    <name evidence="10" type="primary">LOC108052231</name>
</gene>
<dbReference type="GeneID" id="108052231"/>
<dbReference type="Gene3D" id="3.30.60.90">
    <property type="match status" value="1"/>
</dbReference>